<dbReference type="InterPro" id="IPR036291">
    <property type="entry name" value="NAD(P)-bd_dom_sf"/>
</dbReference>
<evidence type="ECO:0000256" key="8">
    <source>
        <dbReference type="SAM" id="Phobius"/>
    </source>
</evidence>
<evidence type="ECO:0000256" key="5">
    <source>
        <dbReference type="ARBA" id="ARBA00022989"/>
    </source>
</evidence>
<evidence type="ECO:0000256" key="6">
    <source>
        <dbReference type="ARBA" id="ARBA00023136"/>
    </source>
</evidence>
<dbReference type="NCBIfam" id="TIGR03023">
    <property type="entry name" value="WcaJ_sugtrans"/>
    <property type="match status" value="1"/>
</dbReference>
<dbReference type="SUPFAM" id="SSF51735">
    <property type="entry name" value="NAD(P)-binding Rossmann-fold domains"/>
    <property type="match status" value="1"/>
</dbReference>
<feature type="domain" description="Bacterial sugar transferase" evidence="9">
    <location>
        <begin position="322"/>
        <end position="510"/>
    </location>
</feature>
<evidence type="ECO:0000256" key="3">
    <source>
        <dbReference type="ARBA" id="ARBA00022679"/>
    </source>
</evidence>
<dbReference type="OrthoDB" id="9808602at2"/>
<dbReference type="GO" id="GO:0016020">
    <property type="term" value="C:membrane"/>
    <property type="evidence" value="ECO:0007669"/>
    <property type="project" value="UniProtKB-SubCell"/>
</dbReference>
<feature type="transmembrane region" description="Helical" evidence="8">
    <location>
        <begin position="87"/>
        <end position="105"/>
    </location>
</feature>
<feature type="transmembrane region" description="Helical" evidence="8">
    <location>
        <begin position="327"/>
        <end position="348"/>
    </location>
</feature>
<evidence type="ECO:0000313" key="11">
    <source>
        <dbReference type="Proteomes" id="UP000249299"/>
    </source>
</evidence>
<comment type="subcellular location">
    <subcellularLocation>
        <location evidence="1">Membrane</location>
        <topology evidence="1">Multi-pass membrane protein</topology>
    </subcellularLocation>
</comment>
<keyword evidence="11" id="KW-1185">Reference proteome</keyword>
<keyword evidence="6 8" id="KW-0472">Membrane</keyword>
<evidence type="ECO:0000256" key="4">
    <source>
        <dbReference type="ARBA" id="ARBA00022692"/>
    </source>
</evidence>
<dbReference type="PANTHER" id="PTHR30576:SF0">
    <property type="entry name" value="UNDECAPRENYL-PHOSPHATE N-ACETYLGALACTOSAMINYL 1-PHOSPHATE TRANSFERASE-RELATED"/>
    <property type="match status" value="1"/>
</dbReference>
<dbReference type="GO" id="GO:0000271">
    <property type="term" value="P:polysaccharide biosynthetic process"/>
    <property type="evidence" value="ECO:0007669"/>
    <property type="project" value="UniProtKB-KW"/>
</dbReference>
<proteinExistence type="inferred from homology"/>
<reference evidence="10 11" key="1">
    <citation type="submission" date="2017-07" db="EMBL/GenBank/DDBJ databases">
        <title>Draft Genome Sequences of Select Purple Nonsulfur Bacteria.</title>
        <authorList>
            <person name="Lasarre B."/>
            <person name="Mckinlay J.B."/>
        </authorList>
    </citation>
    <scope>NUCLEOTIDE SEQUENCE [LARGE SCALE GENOMIC DNA]</scope>
    <source>
        <strain evidence="10 11">DSM 11290</strain>
    </source>
</reference>
<keyword evidence="4 8" id="KW-0812">Transmembrane</keyword>
<feature type="transmembrane region" description="Helical" evidence="8">
    <location>
        <begin position="54"/>
        <end position="81"/>
    </location>
</feature>
<dbReference type="NCBIfam" id="TIGR03025">
    <property type="entry name" value="EPS_sugtrans"/>
    <property type="match status" value="1"/>
</dbReference>
<dbReference type="Gene3D" id="3.40.50.720">
    <property type="entry name" value="NAD(P)-binding Rossmann-like Domain"/>
    <property type="match status" value="1"/>
</dbReference>
<keyword evidence="3 10" id="KW-0808">Transferase</keyword>
<dbReference type="InterPro" id="IPR017473">
    <property type="entry name" value="Undecaprenyl-P_gluc_Ptfrase"/>
</dbReference>
<dbReference type="PANTHER" id="PTHR30576">
    <property type="entry name" value="COLANIC BIOSYNTHESIS UDP-GLUCOSE LIPID CARRIER TRANSFERASE"/>
    <property type="match status" value="1"/>
</dbReference>
<keyword evidence="5 8" id="KW-1133">Transmembrane helix</keyword>
<accession>A0A327JN25</accession>
<dbReference type="Pfam" id="PF13727">
    <property type="entry name" value="CoA_binding_3"/>
    <property type="match status" value="1"/>
</dbReference>
<sequence length="516" mass="58067">MTELDPRLRFRDAAKLAATGTLVDVDGTPLPAPELGALAREVAERFKQRTIAPAIIAGAARLIEFAMLALIGFGVFFWYVYPDEGLAWHYAYPLLAGSVLTILLIQGSDGYTIASFRTYISQLGRIFGAWTMVFAFFATILFFAKVGEEFSRVWFMGWYLGGLTFFTLFRTALAVAVRGWTSEGRLERRAVIVGGGKTAEDLIISLENQPDNDIRICGIFDDRSDERSPDVVAGYPKLGTIAELVTFARMANIDLLIVAIPLTAEGRVGEMLKKLWVLPVDICLSAHTDKLRFRRRSYQYVGAVPFVDVFNKPIADWDSILKRCFDLVFATLAIIGLSPVMLATAIAIRAETKGPVIFRQKRYGFNNEPVEIFKFRSMYQSMTDARADRLVTKDDPRVTKVGRFIRKTSIDELPQLFNVIRGDLSLVGPRPHAPSAKAAGRLYEAVVDGYYARHRVKPGITGWAQINGYRGETDTSDKIRRRVEHDLYYIENWSLLFDLYILILTPIRLLNTEHAY</sequence>
<dbReference type="RefSeq" id="WP_111434266.1">
    <property type="nucleotide sequence ID" value="NZ_JACIGG010000020.1"/>
</dbReference>
<dbReference type="Pfam" id="PF02397">
    <property type="entry name" value="Bac_transf"/>
    <property type="match status" value="1"/>
</dbReference>
<evidence type="ECO:0000256" key="1">
    <source>
        <dbReference type="ARBA" id="ARBA00004141"/>
    </source>
</evidence>
<dbReference type="Proteomes" id="UP000249299">
    <property type="component" value="Unassembled WGS sequence"/>
</dbReference>
<keyword evidence="7" id="KW-0270">Exopolysaccharide synthesis</keyword>
<feature type="transmembrane region" description="Helical" evidence="8">
    <location>
        <begin position="156"/>
        <end position="180"/>
    </location>
</feature>
<evidence type="ECO:0000256" key="7">
    <source>
        <dbReference type="ARBA" id="ARBA00023169"/>
    </source>
</evidence>
<name>A0A327JN25_9HYPH</name>
<evidence type="ECO:0000259" key="9">
    <source>
        <dbReference type="Pfam" id="PF02397"/>
    </source>
</evidence>
<dbReference type="EMBL" id="NPEV01000018">
    <property type="protein sequence ID" value="RAI27461.1"/>
    <property type="molecule type" value="Genomic_DNA"/>
</dbReference>
<comment type="caution">
    <text evidence="10">The sequence shown here is derived from an EMBL/GenBank/DDBJ whole genome shotgun (WGS) entry which is preliminary data.</text>
</comment>
<dbReference type="InterPro" id="IPR003362">
    <property type="entry name" value="Bact_transf"/>
</dbReference>
<feature type="transmembrane region" description="Helical" evidence="8">
    <location>
        <begin position="126"/>
        <end position="144"/>
    </location>
</feature>
<organism evidence="10 11">
    <name type="scientific">Rhodobium orientis</name>
    <dbReference type="NCBI Taxonomy" id="34017"/>
    <lineage>
        <taxon>Bacteria</taxon>
        <taxon>Pseudomonadati</taxon>
        <taxon>Pseudomonadota</taxon>
        <taxon>Alphaproteobacteria</taxon>
        <taxon>Hyphomicrobiales</taxon>
        <taxon>Rhodobiaceae</taxon>
        <taxon>Rhodobium</taxon>
    </lineage>
</organism>
<protein>
    <submittedName>
        <fullName evidence="10">Undecaprenyl-phosphate glucose phosphotransferase</fullName>
    </submittedName>
</protein>
<dbReference type="AlphaFoldDB" id="A0A327JN25"/>
<evidence type="ECO:0000256" key="2">
    <source>
        <dbReference type="ARBA" id="ARBA00006464"/>
    </source>
</evidence>
<evidence type="ECO:0000313" key="10">
    <source>
        <dbReference type="EMBL" id="RAI27461.1"/>
    </source>
</evidence>
<gene>
    <name evidence="10" type="ORF">CH339_10245</name>
</gene>
<dbReference type="GO" id="GO:0016780">
    <property type="term" value="F:phosphotransferase activity, for other substituted phosphate groups"/>
    <property type="evidence" value="ECO:0007669"/>
    <property type="project" value="TreeGrafter"/>
</dbReference>
<comment type="similarity">
    <text evidence="2">Belongs to the bacterial sugar transferase family.</text>
</comment>
<dbReference type="InterPro" id="IPR017475">
    <property type="entry name" value="EPS_sugar_tfrase"/>
</dbReference>